<protein>
    <submittedName>
        <fullName evidence="1">Uncharacterized protein</fullName>
    </submittedName>
</protein>
<dbReference type="HOGENOM" id="CLU_199932_0_0_1"/>
<dbReference type="Proteomes" id="UP000053424">
    <property type="component" value="Unassembled WGS sequence"/>
</dbReference>
<dbReference type="OrthoDB" id="3237761at2759"/>
<proteinExistence type="predicted"/>
<organism evidence="1 2">
    <name type="scientific">Hebeloma cylindrosporum</name>
    <dbReference type="NCBI Taxonomy" id="76867"/>
    <lineage>
        <taxon>Eukaryota</taxon>
        <taxon>Fungi</taxon>
        <taxon>Dikarya</taxon>
        <taxon>Basidiomycota</taxon>
        <taxon>Agaricomycotina</taxon>
        <taxon>Agaricomycetes</taxon>
        <taxon>Agaricomycetidae</taxon>
        <taxon>Agaricales</taxon>
        <taxon>Agaricineae</taxon>
        <taxon>Hymenogastraceae</taxon>
        <taxon>Hebeloma</taxon>
    </lineage>
</organism>
<evidence type="ECO:0000313" key="1">
    <source>
        <dbReference type="EMBL" id="KIM49262.1"/>
    </source>
</evidence>
<dbReference type="EMBL" id="KN831768">
    <property type="protein sequence ID" value="KIM49262.1"/>
    <property type="molecule type" value="Genomic_DNA"/>
</dbReference>
<sequence length="59" mass="6290">MNAFPNGTRVFFWTSNGDIEYASVVSSSRLPDGTQILVLKLESADKTATLPASGVTKVT</sequence>
<name>A0A0C2Z7Z4_HEBCY</name>
<gene>
    <name evidence="1" type="ORF">M413DRAFT_21514</name>
</gene>
<keyword evidence="2" id="KW-1185">Reference proteome</keyword>
<dbReference type="AlphaFoldDB" id="A0A0C2Z7Z4"/>
<evidence type="ECO:0000313" key="2">
    <source>
        <dbReference type="Proteomes" id="UP000053424"/>
    </source>
</evidence>
<reference evidence="2" key="2">
    <citation type="submission" date="2015-01" db="EMBL/GenBank/DDBJ databases">
        <title>Evolutionary Origins and Diversification of the Mycorrhizal Mutualists.</title>
        <authorList>
            <consortium name="DOE Joint Genome Institute"/>
            <consortium name="Mycorrhizal Genomics Consortium"/>
            <person name="Kohler A."/>
            <person name="Kuo A."/>
            <person name="Nagy L.G."/>
            <person name="Floudas D."/>
            <person name="Copeland A."/>
            <person name="Barry K.W."/>
            <person name="Cichocki N."/>
            <person name="Veneault-Fourrey C."/>
            <person name="LaButti K."/>
            <person name="Lindquist E.A."/>
            <person name="Lipzen A."/>
            <person name="Lundell T."/>
            <person name="Morin E."/>
            <person name="Murat C."/>
            <person name="Riley R."/>
            <person name="Ohm R."/>
            <person name="Sun H."/>
            <person name="Tunlid A."/>
            <person name="Henrissat B."/>
            <person name="Grigoriev I.V."/>
            <person name="Hibbett D.S."/>
            <person name="Martin F."/>
        </authorList>
    </citation>
    <scope>NUCLEOTIDE SEQUENCE [LARGE SCALE GENOMIC DNA]</scope>
    <source>
        <strain evidence="2">h7</strain>
    </source>
</reference>
<accession>A0A0C2Z7Z4</accession>
<reference evidence="1 2" key="1">
    <citation type="submission" date="2014-04" db="EMBL/GenBank/DDBJ databases">
        <authorList>
            <consortium name="DOE Joint Genome Institute"/>
            <person name="Kuo A."/>
            <person name="Gay G."/>
            <person name="Dore J."/>
            <person name="Kohler A."/>
            <person name="Nagy L.G."/>
            <person name="Floudas D."/>
            <person name="Copeland A."/>
            <person name="Barry K.W."/>
            <person name="Cichocki N."/>
            <person name="Veneault-Fourrey C."/>
            <person name="LaButti K."/>
            <person name="Lindquist E.A."/>
            <person name="Lipzen A."/>
            <person name="Lundell T."/>
            <person name="Morin E."/>
            <person name="Murat C."/>
            <person name="Sun H."/>
            <person name="Tunlid A."/>
            <person name="Henrissat B."/>
            <person name="Grigoriev I.V."/>
            <person name="Hibbett D.S."/>
            <person name="Martin F."/>
            <person name="Nordberg H.P."/>
            <person name="Cantor M.N."/>
            <person name="Hua S.X."/>
        </authorList>
    </citation>
    <scope>NUCLEOTIDE SEQUENCE [LARGE SCALE GENOMIC DNA]</scope>
    <source>
        <strain evidence="2">h7</strain>
    </source>
</reference>